<keyword evidence="1" id="KW-1133">Transmembrane helix</keyword>
<dbReference type="OrthoDB" id="197419at2759"/>
<dbReference type="OMA" id="CRRKNAK"/>
<dbReference type="PANTHER" id="PTHR46320">
    <property type="entry name" value="GLYCEROPHOSPHODIESTER PHOSPHODIESTERASE 1"/>
    <property type="match status" value="1"/>
</dbReference>
<dbReference type="SUPFAM" id="SSF51695">
    <property type="entry name" value="PLC-like phosphodiesterases"/>
    <property type="match status" value="1"/>
</dbReference>
<organism evidence="2 3">
    <name type="scientific">Haemonchus contortus</name>
    <name type="common">Barber pole worm</name>
    <dbReference type="NCBI Taxonomy" id="6289"/>
    <lineage>
        <taxon>Eukaryota</taxon>
        <taxon>Metazoa</taxon>
        <taxon>Ecdysozoa</taxon>
        <taxon>Nematoda</taxon>
        <taxon>Chromadorea</taxon>
        <taxon>Rhabditida</taxon>
        <taxon>Rhabditina</taxon>
        <taxon>Rhabditomorpha</taxon>
        <taxon>Strongyloidea</taxon>
        <taxon>Trichostrongylidae</taxon>
        <taxon>Haemonchus</taxon>
    </lineage>
</organism>
<evidence type="ECO:0000313" key="3">
    <source>
        <dbReference type="WBParaSite" id="HCON_00156530-00001"/>
    </source>
</evidence>
<name>A0A7I4YWG5_HAECO</name>
<dbReference type="GO" id="GO:0006644">
    <property type="term" value="P:phospholipid metabolic process"/>
    <property type="evidence" value="ECO:0007669"/>
    <property type="project" value="TreeGrafter"/>
</dbReference>
<dbReference type="PANTHER" id="PTHR46320:SF1">
    <property type="entry name" value="GLYCEROPHOSPHODIESTER PHOSPHODIESTERASE 1"/>
    <property type="match status" value="1"/>
</dbReference>
<dbReference type="GO" id="GO:0006580">
    <property type="term" value="P:ethanolamine metabolic process"/>
    <property type="evidence" value="ECO:0007669"/>
    <property type="project" value="TreeGrafter"/>
</dbReference>
<proteinExistence type="predicted"/>
<keyword evidence="1" id="KW-0472">Membrane</keyword>
<accession>A0A7I4YWG5</accession>
<dbReference type="GO" id="GO:0008889">
    <property type="term" value="F:glycerophosphodiester phosphodiesterase activity"/>
    <property type="evidence" value="ECO:0007669"/>
    <property type="project" value="TreeGrafter"/>
</dbReference>
<dbReference type="WBParaSite" id="HCON_00156530-00001">
    <property type="protein sequence ID" value="HCON_00156530-00001"/>
    <property type="gene ID" value="HCON_00156530"/>
</dbReference>
<dbReference type="GO" id="GO:0070291">
    <property type="term" value="P:N-acylethanolamine metabolic process"/>
    <property type="evidence" value="ECO:0007669"/>
    <property type="project" value="TreeGrafter"/>
</dbReference>
<feature type="transmembrane region" description="Helical" evidence="1">
    <location>
        <begin position="52"/>
        <end position="71"/>
    </location>
</feature>
<dbReference type="Gene3D" id="3.20.20.190">
    <property type="entry name" value="Phosphatidylinositol (PI) phosphodiesterase"/>
    <property type="match status" value="1"/>
</dbReference>
<dbReference type="InterPro" id="IPR017946">
    <property type="entry name" value="PLC-like_Pdiesterase_TIM-brl"/>
</dbReference>
<dbReference type="AlphaFoldDB" id="A0A7I4YWG5"/>
<reference evidence="3" key="1">
    <citation type="submission" date="2020-12" db="UniProtKB">
        <authorList>
            <consortium name="WormBaseParasite"/>
        </authorList>
    </citation>
    <scope>IDENTIFICATION</scope>
    <source>
        <strain evidence="3">MHco3</strain>
    </source>
</reference>
<evidence type="ECO:0000256" key="1">
    <source>
        <dbReference type="SAM" id="Phobius"/>
    </source>
</evidence>
<dbReference type="GO" id="GO:0005886">
    <property type="term" value="C:plasma membrane"/>
    <property type="evidence" value="ECO:0007669"/>
    <property type="project" value="TreeGrafter"/>
</dbReference>
<protein>
    <submittedName>
        <fullName evidence="3">GP-PDE domain-containing protein</fullName>
    </submittedName>
</protein>
<evidence type="ECO:0000313" key="2">
    <source>
        <dbReference type="Proteomes" id="UP000025227"/>
    </source>
</evidence>
<dbReference type="Proteomes" id="UP000025227">
    <property type="component" value="Unplaced"/>
</dbReference>
<keyword evidence="2" id="KW-1185">Reference proteome</keyword>
<feature type="transmembrane region" description="Helical" evidence="1">
    <location>
        <begin position="25"/>
        <end position="47"/>
    </location>
</feature>
<sequence length="317" mass="36032">CCERFLPSTSHTVMIDSVGHMISNFFSHLSGGQIAWYIFVLVCLLIFTRCRLLVRILCWVPLILTVCYIVFGNRIDYNTQRSRFLNGFVSGIDMRSANVSPGDLLATLNRALEQYNAVMFDVHSDSLGVAAISMEDMPPGTASSDPRIPIFEEVMDLCRRKNAKVVVKVRHYNHQLFTDILDYVKRYNLFPHVVVTSHNPVVPFMIKRRDSQILTGLSYSRHGITSRFAKTEGDSHFYKYLGQFLDDAVQFAVQHFILPKFVGSDILFVDQDDISLNLIKAATSRNITVVGTLVDGAGEESWMTNVAKIPYFMRHFQ</sequence>
<keyword evidence="1" id="KW-0812">Transmembrane</keyword>